<dbReference type="EMBL" id="UOFB01000017">
    <property type="protein sequence ID" value="VAW44020.1"/>
    <property type="molecule type" value="Genomic_DNA"/>
</dbReference>
<proteinExistence type="predicted"/>
<evidence type="ECO:0000313" key="1">
    <source>
        <dbReference type="EMBL" id="VAW44020.1"/>
    </source>
</evidence>
<dbReference type="InterPro" id="IPR045738">
    <property type="entry name" value="DUF6088"/>
</dbReference>
<dbReference type="Pfam" id="PF19570">
    <property type="entry name" value="DUF6088"/>
    <property type="match status" value="1"/>
</dbReference>
<organism evidence="1">
    <name type="scientific">hydrothermal vent metagenome</name>
    <dbReference type="NCBI Taxonomy" id="652676"/>
    <lineage>
        <taxon>unclassified sequences</taxon>
        <taxon>metagenomes</taxon>
        <taxon>ecological metagenomes</taxon>
    </lineage>
</organism>
<sequence>MSIAQTIQSAIETMPTGQIFGYQELPCYAKSPSAVIKAMSRMVSDKRLKRFSKGKFYVPKKGLFGSRKPSDSELIRSVLYKEGCLRGYVTGLSLYNQLGITTQVPRTITVAYNGGRQEKEFGTIRIKMIVTRIPIKEKDVKFLQYLDVLKDIKKILDADINLTLEIIRQYIAELSDGEQLRLITLAQNYYSPQVRALVGLLFTSLTLPVPNSLSCSLNPTTTYKLKLDSLKWPMAKEWNIR</sequence>
<accession>A0A3B0VUG6</accession>
<evidence type="ECO:0008006" key="2">
    <source>
        <dbReference type="Google" id="ProtNLM"/>
    </source>
</evidence>
<name>A0A3B0VUG6_9ZZZZ</name>
<reference evidence="1" key="1">
    <citation type="submission" date="2018-06" db="EMBL/GenBank/DDBJ databases">
        <authorList>
            <person name="Zhirakovskaya E."/>
        </authorList>
    </citation>
    <scope>NUCLEOTIDE SEQUENCE</scope>
</reference>
<protein>
    <recommendedName>
        <fullName evidence="2">AbiEi antitoxin C-terminal domain-containing protein</fullName>
    </recommendedName>
</protein>
<gene>
    <name evidence="1" type="ORF">MNBD_GAMMA04-1141</name>
</gene>
<dbReference type="AlphaFoldDB" id="A0A3B0VUG6"/>